<evidence type="ECO:0000313" key="8">
    <source>
        <dbReference type="EMBL" id="QJW99569.1"/>
    </source>
</evidence>
<gene>
    <name evidence="8" type="ORF">FTUN_7181</name>
</gene>
<feature type="transmembrane region" description="Helical" evidence="6">
    <location>
        <begin position="412"/>
        <end position="435"/>
    </location>
</feature>
<dbReference type="PROSITE" id="PS50082">
    <property type="entry name" value="WD_REPEATS_2"/>
    <property type="match status" value="3"/>
</dbReference>
<dbReference type="PROSITE" id="PS50011">
    <property type="entry name" value="PROTEIN_KINASE_DOM"/>
    <property type="match status" value="1"/>
</dbReference>
<proteinExistence type="predicted"/>
<dbReference type="RefSeq" id="WP_171474515.1">
    <property type="nucleotide sequence ID" value="NZ_CP053452.2"/>
</dbReference>
<dbReference type="SUPFAM" id="SSF56112">
    <property type="entry name" value="Protein kinase-like (PK-like)"/>
    <property type="match status" value="1"/>
</dbReference>
<keyword evidence="4" id="KW-0067">ATP-binding</keyword>
<evidence type="ECO:0000256" key="3">
    <source>
        <dbReference type="PROSITE-ProRule" id="PRU00221"/>
    </source>
</evidence>
<reference evidence="9" key="1">
    <citation type="submission" date="2020-05" db="EMBL/GenBank/DDBJ databases">
        <title>Frigoriglobus tundricola gen. nov., sp. nov., a psychrotolerant cellulolytic planctomycete of the family Gemmataceae with two divergent copies of 16S rRNA gene.</title>
        <authorList>
            <person name="Kulichevskaya I.S."/>
            <person name="Ivanova A.A."/>
            <person name="Naumoff D.G."/>
            <person name="Beletsky A.V."/>
            <person name="Rijpstra W.I.C."/>
            <person name="Sinninghe Damste J.S."/>
            <person name="Mardanov A.V."/>
            <person name="Ravin N.V."/>
            <person name="Dedysh S.N."/>
        </authorList>
    </citation>
    <scope>NUCLEOTIDE SEQUENCE [LARGE SCALE GENOMIC DNA]</scope>
    <source>
        <strain evidence="9">PL17</strain>
    </source>
</reference>
<dbReference type="InterPro" id="IPR017441">
    <property type="entry name" value="Protein_kinase_ATP_BS"/>
</dbReference>
<evidence type="ECO:0000259" key="7">
    <source>
        <dbReference type="PROSITE" id="PS50011"/>
    </source>
</evidence>
<dbReference type="PRINTS" id="PR00320">
    <property type="entry name" value="GPROTEINBRPT"/>
</dbReference>
<keyword evidence="6" id="KW-0472">Membrane</keyword>
<dbReference type="Pfam" id="PF00069">
    <property type="entry name" value="Pkinase"/>
    <property type="match status" value="1"/>
</dbReference>
<dbReference type="InterPro" id="IPR011009">
    <property type="entry name" value="Kinase-like_dom_sf"/>
</dbReference>
<dbReference type="PROSITE" id="PS50294">
    <property type="entry name" value="WD_REPEATS_REGION"/>
    <property type="match status" value="2"/>
</dbReference>
<dbReference type="PANTHER" id="PTHR19848:SF8">
    <property type="entry name" value="F-BOX AND WD REPEAT DOMAIN CONTAINING 7"/>
    <property type="match status" value="1"/>
</dbReference>
<dbReference type="Proteomes" id="UP000503447">
    <property type="component" value="Chromosome"/>
</dbReference>
<evidence type="ECO:0000256" key="4">
    <source>
        <dbReference type="PROSITE-ProRule" id="PRU10141"/>
    </source>
</evidence>
<feature type="repeat" description="WD" evidence="3">
    <location>
        <begin position="544"/>
        <end position="585"/>
    </location>
</feature>
<feature type="repeat" description="WD" evidence="3">
    <location>
        <begin position="636"/>
        <end position="677"/>
    </location>
</feature>
<dbReference type="Gene3D" id="2.130.10.10">
    <property type="entry name" value="YVTN repeat-like/Quinoprotein amine dehydrogenase"/>
    <property type="match status" value="3"/>
</dbReference>
<dbReference type="AlphaFoldDB" id="A0A6M5YZT1"/>
<keyword evidence="1 3" id="KW-0853">WD repeat</keyword>
<keyword evidence="6" id="KW-1133">Transmembrane helix</keyword>
<dbReference type="InterPro" id="IPR001680">
    <property type="entry name" value="WD40_rpt"/>
</dbReference>
<sequence>MTDPTCPQTVDLLALLSGHLPPDRADAVEAHVEGCPVCLARAAGLPVENPLVREIRCGLPRAAPVPNELAPLIARLSSLYPTLTSGRLGATPPGGVDDVVRNLAPARGAGELGRLAHYRVLEVIGVGGMGVVFRAEDTTLRRDVALKVMRPRPGRDAAGRAWFLREARAMAGVRHDHIVVVHQVGEEAGQDGRPVPFLAMELLTGEGLDGWLHRVARTPPEWVARIGRQAAAGLAAAHAAGLVHRDVKPANLWLEAPPGWSHDPTETRQLLPAVARVKVLDFGLAVPRAEGAGEIIGTLAYMAPEQLAGAPADARSDLFGLGCVLYELCTGHLPYLKHARAADRPPLCPVRSHAPDVPPEMAALIERMLAESPVARPASARQVEQELARIEPSERPRATPGRSRPRRWHRRSIVIGTAVAATVTLGGAAWVLGAFGRRTPNGPGSTPGDVPTMTQEVLQLEGIQNPVNDIVYLSDDRAVTVDTVGTLSIWDTTTGRPVAKHLVTPNARLLSVAIARDGSQALIGGSKRALVYDLKAETVTAQLALPSTDEVWQVSYVPGGTTALLASLDGTARLWDLASGAVVRTFSCGKQAVWTAAVSPDGRWVATGGGGALRAQSWDYAVRIWDLATGRQVHELTGHTGDVRQLAFTPDSRTVVSGGFDGAVRMWDVVAGKERRTILAHTAFVERVAVLPDGRRALSVGGGQLQQDGQQLITSDVAVRMWDIETGHPLAQWTGHRRGVRTLAVSPNGKQFLTGSDDRTARLWDIP</sequence>
<evidence type="ECO:0000256" key="6">
    <source>
        <dbReference type="SAM" id="Phobius"/>
    </source>
</evidence>
<dbReference type="InterPro" id="IPR020472">
    <property type="entry name" value="WD40_PAC1"/>
</dbReference>
<dbReference type="SMART" id="SM00220">
    <property type="entry name" value="S_TKc"/>
    <property type="match status" value="1"/>
</dbReference>
<evidence type="ECO:0000313" key="9">
    <source>
        <dbReference type="Proteomes" id="UP000503447"/>
    </source>
</evidence>
<evidence type="ECO:0000256" key="1">
    <source>
        <dbReference type="ARBA" id="ARBA00022574"/>
    </source>
</evidence>
<evidence type="ECO:0000256" key="5">
    <source>
        <dbReference type="SAM" id="MobiDB-lite"/>
    </source>
</evidence>
<dbReference type="Pfam" id="PF00400">
    <property type="entry name" value="WD40"/>
    <property type="match status" value="4"/>
</dbReference>
<dbReference type="PROSITE" id="PS00678">
    <property type="entry name" value="WD_REPEATS_1"/>
    <property type="match status" value="2"/>
</dbReference>
<dbReference type="SMART" id="SM00320">
    <property type="entry name" value="WD40"/>
    <property type="match status" value="7"/>
</dbReference>
<feature type="binding site" evidence="4">
    <location>
        <position position="147"/>
    </location>
    <ligand>
        <name>ATP</name>
        <dbReference type="ChEBI" id="CHEBI:30616"/>
    </ligand>
</feature>
<dbReference type="CDD" id="cd00200">
    <property type="entry name" value="WD40"/>
    <property type="match status" value="1"/>
</dbReference>
<dbReference type="InterPro" id="IPR015943">
    <property type="entry name" value="WD40/YVTN_repeat-like_dom_sf"/>
</dbReference>
<dbReference type="Gene3D" id="3.30.200.20">
    <property type="entry name" value="Phosphorylase Kinase, domain 1"/>
    <property type="match status" value="1"/>
</dbReference>
<dbReference type="GO" id="GO:0004672">
    <property type="term" value="F:protein kinase activity"/>
    <property type="evidence" value="ECO:0007669"/>
    <property type="project" value="InterPro"/>
</dbReference>
<feature type="compositionally biased region" description="Basic and acidic residues" evidence="5">
    <location>
        <begin position="383"/>
        <end position="397"/>
    </location>
</feature>
<organism evidence="8 9">
    <name type="scientific">Frigoriglobus tundricola</name>
    <dbReference type="NCBI Taxonomy" id="2774151"/>
    <lineage>
        <taxon>Bacteria</taxon>
        <taxon>Pseudomonadati</taxon>
        <taxon>Planctomycetota</taxon>
        <taxon>Planctomycetia</taxon>
        <taxon>Gemmatales</taxon>
        <taxon>Gemmataceae</taxon>
        <taxon>Frigoriglobus</taxon>
    </lineage>
</organism>
<keyword evidence="9" id="KW-1185">Reference proteome</keyword>
<feature type="region of interest" description="Disordered" evidence="5">
    <location>
        <begin position="376"/>
        <end position="407"/>
    </location>
</feature>
<keyword evidence="6" id="KW-0812">Transmembrane</keyword>
<dbReference type="InterPro" id="IPR019775">
    <property type="entry name" value="WD40_repeat_CS"/>
</dbReference>
<feature type="repeat" description="WD" evidence="3">
    <location>
        <begin position="733"/>
        <end position="767"/>
    </location>
</feature>
<dbReference type="CDD" id="cd14014">
    <property type="entry name" value="STKc_PknB_like"/>
    <property type="match status" value="1"/>
</dbReference>
<dbReference type="EMBL" id="CP053452">
    <property type="protein sequence ID" value="QJW99569.1"/>
    <property type="molecule type" value="Genomic_DNA"/>
</dbReference>
<dbReference type="InterPro" id="IPR000719">
    <property type="entry name" value="Prot_kinase_dom"/>
</dbReference>
<dbReference type="Gene3D" id="1.10.510.10">
    <property type="entry name" value="Transferase(Phosphotransferase) domain 1"/>
    <property type="match status" value="1"/>
</dbReference>
<dbReference type="PROSITE" id="PS00107">
    <property type="entry name" value="PROTEIN_KINASE_ATP"/>
    <property type="match status" value="1"/>
</dbReference>
<evidence type="ECO:0000256" key="2">
    <source>
        <dbReference type="ARBA" id="ARBA00022737"/>
    </source>
</evidence>
<feature type="domain" description="Protein kinase" evidence="7">
    <location>
        <begin position="118"/>
        <end position="388"/>
    </location>
</feature>
<keyword evidence="2" id="KW-0677">Repeat</keyword>
<protein>
    <recommendedName>
        <fullName evidence="7">Protein kinase domain-containing protein</fullName>
    </recommendedName>
</protein>
<dbReference type="InterPro" id="IPR011047">
    <property type="entry name" value="Quinoprotein_ADH-like_sf"/>
</dbReference>
<name>A0A6M5YZT1_9BACT</name>
<keyword evidence="4" id="KW-0547">Nucleotide-binding</keyword>
<dbReference type="PANTHER" id="PTHR19848">
    <property type="entry name" value="WD40 REPEAT PROTEIN"/>
    <property type="match status" value="1"/>
</dbReference>
<accession>A0A6M5YZT1</accession>
<dbReference type="GO" id="GO:0005524">
    <property type="term" value="F:ATP binding"/>
    <property type="evidence" value="ECO:0007669"/>
    <property type="project" value="UniProtKB-UniRule"/>
</dbReference>
<dbReference type="SUPFAM" id="SSF50998">
    <property type="entry name" value="Quinoprotein alcohol dehydrogenase-like"/>
    <property type="match status" value="1"/>
</dbReference>
<dbReference type="KEGG" id="ftj:FTUN_7181"/>